<dbReference type="AlphaFoldDB" id="A0A265UXU9"/>
<gene>
    <name evidence="2" type="ORF">CA834_03730</name>
</gene>
<sequence length="180" mass="20664">MNSKKVVITGGPGTGKSSIINHLKNLGFTCYDEIARDITLEARQNGIDQLFLSEPLLFSQKLLDGRAEQFHKAHNEGQPAVFLDRGIPDIVAYMEYSGDSYPHHFVEACKTHRYDKVFILAPWRDIFVSDSERYENFEEASAIHDQLVKTYTRFGYDLIDVPFESIEKRTNFLLDTLNLK</sequence>
<dbReference type="InterPro" id="IPR027417">
    <property type="entry name" value="P-loop_NTPase"/>
</dbReference>
<reference evidence="2 3" key="1">
    <citation type="submission" date="2017-05" db="EMBL/GenBank/DDBJ databases">
        <title>The draft genome sequence of Idiomarina salinarum WNB302.</title>
        <authorList>
            <person name="Sun Y."/>
            <person name="Chen B."/>
            <person name="Du Z."/>
        </authorList>
    </citation>
    <scope>NUCLEOTIDE SEQUENCE [LARGE SCALE GENOMIC DNA]</scope>
    <source>
        <strain evidence="2 3">WNB302</strain>
    </source>
</reference>
<keyword evidence="3" id="KW-1185">Reference proteome</keyword>
<feature type="domain" description="NadR/Ttd14 AAA" evidence="1">
    <location>
        <begin position="5"/>
        <end position="169"/>
    </location>
</feature>
<evidence type="ECO:0000259" key="1">
    <source>
        <dbReference type="Pfam" id="PF13521"/>
    </source>
</evidence>
<dbReference type="EMBL" id="NGJN01000002">
    <property type="protein sequence ID" value="OZV70134.1"/>
    <property type="molecule type" value="Genomic_DNA"/>
</dbReference>
<proteinExistence type="predicted"/>
<evidence type="ECO:0000313" key="2">
    <source>
        <dbReference type="EMBL" id="OZV70134.1"/>
    </source>
</evidence>
<dbReference type="Pfam" id="PF13521">
    <property type="entry name" value="AAA_28"/>
    <property type="match status" value="1"/>
</dbReference>
<name>A0A265UXU9_9FLAO</name>
<comment type="caution">
    <text evidence="2">The sequence shown here is derived from an EMBL/GenBank/DDBJ whole genome shotgun (WGS) entry which is preliminary data.</text>
</comment>
<dbReference type="Gene3D" id="3.40.50.300">
    <property type="entry name" value="P-loop containing nucleotide triphosphate hydrolases"/>
    <property type="match status" value="1"/>
</dbReference>
<dbReference type="OrthoDB" id="5638848at2"/>
<dbReference type="Proteomes" id="UP000216840">
    <property type="component" value="Unassembled WGS sequence"/>
</dbReference>
<dbReference type="RefSeq" id="WP_094967725.1">
    <property type="nucleotide sequence ID" value="NZ_NGJN01000002.1"/>
</dbReference>
<accession>A0A265UXU9</accession>
<organism evidence="2 3">
    <name type="scientific">Winogradskyella aurantia</name>
    <dbReference type="NCBI Taxonomy" id="1915063"/>
    <lineage>
        <taxon>Bacteria</taxon>
        <taxon>Pseudomonadati</taxon>
        <taxon>Bacteroidota</taxon>
        <taxon>Flavobacteriia</taxon>
        <taxon>Flavobacteriales</taxon>
        <taxon>Flavobacteriaceae</taxon>
        <taxon>Winogradskyella</taxon>
    </lineage>
</organism>
<evidence type="ECO:0000313" key="3">
    <source>
        <dbReference type="Proteomes" id="UP000216840"/>
    </source>
</evidence>
<protein>
    <submittedName>
        <fullName evidence="2">ATPase</fullName>
    </submittedName>
</protein>
<dbReference type="InterPro" id="IPR038727">
    <property type="entry name" value="NadR/Ttd14_AAA_dom"/>
</dbReference>
<dbReference type="SUPFAM" id="SSF52540">
    <property type="entry name" value="P-loop containing nucleoside triphosphate hydrolases"/>
    <property type="match status" value="1"/>
</dbReference>